<gene>
    <name evidence="3" type="ORF">UFOVP603_53</name>
</gene>
<dbReference type="InterPro" id="IPR008713">
    <property type="entry name" value="Phage_lambda_NinG"/>
</dbReference>
<evidence type="ECO:0000256" key="2">
    <source>
        <dbReference type="ARBA" id="ARBA00021638"/>
    </source>
</evidence>
<evidence type="ECO:0000256" key="1">
    <source>
        <dbReference type="ARBA" id="ARBA00008471"/>
    </source>
</evidence>
<dbReference type="Pfam" id="PF05766">
    <property type="entry name" value="NinG"/>
    <property type="match status" value="1"/>
</dbReference>
<evidence type="ECO:0000313" key="3">
    <source>
        <dbReference type="EMBL" id="CAB4153245.1"/>
    </source>
</evidence>
<accession>A0A6J5N0Z4</accession>
<organism evidence="3">
    <name type="scientific">uncultured Caudovirales phage</name>
    <dbReference type="NCBI Taxonomy" id="2100421"/>
    <lineage>
        <taxon>Viruses</taxon>
        <taxon>Duplodnaviria</taxon>
        <taxon>Heunggongvirae</taxon>
        <taxon>Uroviricota</taxon>
        <taxon>Caudoviricetes</taxon>
        <taxon>Peduoviridae</taxon>
        <taxon>Maltschvirus</taxon>
        <taxon>Maltschvirus maltsch</taxon>
    </lineage>
</organism>
<name>A0A6J5N0Z4_9CAUD</name>
<protein>
    <recommendedName>
        <fullName evidence="2">Protein ninG</fullName>
    </recommendedName>
</protein>
<sequence length="184" mass="21769">MNTNRNIKQKKCKYCETLFYPIKTTATVCTWECANLLAKEKSEKKKAKEWNVRKKELKEGLMSLQDWIKIAQTHFNTYIRLRDKGNVCISCEKPAKKENAGHFFNANNHWSVRFDERNVHLQCEHCNTFLSGNLIYYRENLIKKIGITDFNNLSLIANETRKFTIPEVKEIIETYKEKVKTLKK</sequence>
<comment type="similarity">
    <text evidence="1">Belongs to the ninG family.</text>
</comment>
<proteinExistence type="inferred from homology"/>
<dbReference type="EMBL" id="LR796578">
    <property type="protein sequence ID" value="CAB4153245.1"/>
    <property type="molecule type" value="Genomic_DNA"/>
</dbReference>
<reference evidence="3" key="1">
    <citation type="submission" date="2020-04" db="EMBL/GenBank/DDBJ databases">
        <authorList>
            <person name="Chiriac C."/>
            <person name="Salcher M."/>
            <person name="Ghai R."/>
            <person name="Kavagutti S V."/>
        </authorList>
    </citation>
    <scope>NUCLEOTIDE SEQUENCE</scope>
</reference>